<proteinExistence type="predicted"/>
<dbReference type="AlphaFoldDB" id="A0A9K3GSN8"/>
<dbReference type="EMBL" id="MNCJ02000332">
    <property type="protein sequence ID" value="KAF5753851.1"/>
    <property type="molecule type" value="Genomic_DNA"/>
</dbReference>
<accession>A0A9K3GSN8</accession>
<keyword evidence="1" id="KW-0472">Membrane</keyword>
<evidence type="ECO:0000313" key="2">
    <source>
        <dbReference type="EMBL" id="KAF5753851.1"/>
    </source>
</evidence>
<protein>
    <submittedName>
        <fullName evidence="2">Uncharacterized protein</fullName>
    </submittedName>
</protein>
<reference evidence="2" key="1">
    <citation type="journal article" date="2017" name="Nature">
        <title>The sunflower genome provides insights into oil metabolism, flowering and Asterid evolution.</title>
        <authorList>
            <person name="Badouin H."/>
            <person name="Gouzy J."/>
            <person name="Grassa C.J."/>
            <person name="Murat F."/>
            <person name="Staton S.E."/>
            <person name="Cottret L."/>
            <person name="Lelandais-Briere C."/>
            <person name="Owens G.L."/>
            <person name="Carrere S."/>
            <person name="Mayjonade B."/>
            <person name="Legrand L."/>
            <person name="Gill N."/>
            <person name="Kane N.C."/>
            <person name="Bowers J.E."/>
            <person name="Hubner S."/>
            <person name="Bellec A."/>
            <person name="Berard A."/>
            <person name="Berges H."/>
            <person name="Blanchet N."/>
            <person name="Boniface M.C."/>
            <person name="Brunel D."/>
            <person name="Catrice O."/>
            <person name="Chaidir N."/>
            <person name="Claudel C."/>
            <person name="Donnadieu C."/>
            <person name="Faraut T."/>
            <person name="Fievet G."/>
            <person name="Helmstetter N."/>
            <person name="King M."/>
            <person name="Knapp S.J."/>
            <person name="Lai Z."/>
            <person name="Le Paslier M.C."/>
            <person name="Lippi Y."/>
            <person name="Lorenzon L."/>
            <person name="Mandel J.R."/>
            <person name="Marage G."/>
            <person name="Marchand G."/>
            <person name="Marquand E."/>
            <person name="Bret-Mestries E."/>
            <person name="Morien E."/>
            <person name="Nambeesan S."/>
            <person name="Nguyen T."/>
            <person name="Pegot-Espagnet P."/>
            <person name="Pouilly N."/>
            <person name="Raftis F."/>
            <person name="Sallet E."/>
            <person name="Schiex T."/>
            <person name="Thomas J."/>
            <person name="Vandecasteele C."/>
            <person name="Vares D."/>
            <person name="Vear F."/>
            <person name="Vautrin S."/>
            <person name="Crespi M."/>
            <person name="Mangin B."/>
            <person name="Burke J.M."/>
            <person name="Salse J."/>
            <person name="Munos S."/>
            <person name="Vincourt P."/>
            <person name="Rieseberg L.H."/>
            <person name="Langlade N.B."/>
        </authorList>
    </citation>
    <scope>NUCLEOTIDE SEQUENCE</scope>
    <source>
        <tissue evidence="2">Leaves</tissue>
    </source>
</reference>
<feature type="transmembrane region" description="Helical" evidence="1">
    <location>
        <begin position="59"/>
        <end position="80"/>
    </location>
</feature>
<dbReference type="Proteomes" id="UP000215914">
    <property type="component" value="Unassembled WGS sequence"/>
</dbReference>
<keyword evidence="1" id="KW-0812">Transmembrane</keyword>
<evidence type="ECO:0000256" key="1">
    <source>
        <dbReference type="SAM" id="Phobius"/>
    </source>
</evidence>
<reference evidence="2" key="2">
    <citation type="submission" date="2020-06" db="EMBL/GenBank/DDBJ databases">
        <title>Helianthus annuus Genome sequencing and assembly Release 2.</title>
        <authorList>
            <person name="Gouzy J."/>
            <person name="Langlade N."/>
            <person name="Munos S."/>
        </authorList>
    </citation>
    <scope>NUCLEOTIDE SEQUENCE</scope>
    <source>
        <tissue evidence="2">Leaves</tissue>
    </source>
</reference>
<gene>
    <name evidence="2" type="ORF">HanXRQr2_Chr17g0784681</name>
</gene>
<keyword evidence="1" id="KW-1133">Transmembrane helix</keyword>
<comment type="caution">
    <text evidence="2">The sequence shown here is derived from an EMBL/GenBank/DDBJ whole genome shotgun (WGS) entry which is preliminary data.</text>
</comment>
<evidence type="ECO:0000313" key="3">
    <source>
        <dbReference type="Proteomes" id="UP000215914"/>
    </source>
</evidence>
<keyword evidence="3" id="KW-1185">Reference proteome</keyword>
<organism evidence="2 3">
    <name type="scientific">Helianthus annuus</name>
    <name type="common">Common sunflower</name>
    <dbReference type="NCBI Taxonomy" id="4232"/>
    <lineage>
        <taxon>Eukaryota</taxon>
        <taxon>Viridiplantae</taxon>
        <taxon>Streptophyta</taxon>
        <taxon>Embryophyta</taxon>
        <taxon>Tracheophyta</taxon>
        <taxon>Spermatophyta</taxon>
        <taxon>Magnoliopsida</taxon>
        <taxon>eudicotyledons</taxon>
        <taxon>Gunneridae</taxon>
        <taxon>Pentapetalae</taxon>
        <taxon>asterids</taxon>
        <taxon>campanulids</taxon>
        <taxon>Asterales</taxon>
        <taxon>Asteraceae</taxon>
        <taxon>Asteroideae</taxon>
        <taxon>Heliantheae alliance</taxon>
        <taxon>Heliantheae</taxon>
        <taxon>Helianthus</taxon>
    </lineage>
</organism>
<name>A0A9K3GSN8_HELAN</name>
<sequence>MVPIKSNQLLNQYPPLDLAEIKSQPLKLPKITTVMEVYSFQHLPVFLPTSGYYYEKTVLAIQCSFFLIPTLPVISALAVLHPRLCSHLSTNCRHPL</sequence>
<dbReference type="Gramene" id="mRNA:HanXRQr2_Chr17g0784681">
    <property type="protein sequence ID" value="CDS:HanXRQr2_Chr17g0784681.1"/>
    <property type="gene ID" value="HanXRQr2_Chr17g0784681"/>
</dbReference>